<reference evidence="1 2" key="1">
    <citation type="journal article" date="2020" name="ISME J.">
        <title>Comparative genomics reveals insights into cyanobacterial evolution and habitat adaptation.</title>
        <authorList>
            <person name="Chen M.Y."/>
            <person name="Teng W.K."/>
            <person name="Zhao L."/>
            <person name="Hu C.X."/>
            <person name="Zhou Y.K."/>
            <person name="Han B.P."/>
            <person name="Song L.R."/>
            <person name="Shu W.S."/>
        </authorList>
    </citation>
    <scope>NUCLEOTIDE SEQUENCE [LARGE SCALE GENOMIC DNA]</scope>
    <source>
        <strain evidence="1 2">FACHB-838</strain>
    </source>
</reference>
<comment type="caution">
    <text evidence="1">The sequence shown here is derived from an EMBL/GenBank/DDBJ whole genome shotgun (WGS) entry which is preliminary data.</text>
</comment>
<protein>
    <submittedName>
        <fullName evidence="1">Uncharacterized protein</fullName>
    </submittedName>
</protein>
<accession>A0ABR8DVC5</accession>
<keyword evidence="2" id="KW-1185">Reference proteome</keyword>
<evidence type="ECO:0000313" key="1">
    <source>
        <dbReference type="EMBL" id="MBD2533364.1"/>
    </source>
</evidence>
<dbReference type="Proteomes" id="UP000623440">
    <property type="component" value="Unassembled WGS sequence"/>
</dbReference>
<dbReference type="EMBL" id="JACJSI010000093">
    <property type="protein sequence ID" value="MBD2533364.1"/>
    <property type="molecule type" value="Genomic_DNA"/>
</dbReference>
<sequence>MKSQQPCAYCNRTDTKLTKEHLWARSLHQRLQKSRGDKQHSFWLSRLDKVVETEPKLRDVCDVCNNGVLSQLDAYICALWDKYFFRIHERGEFVNFSYNYDLLCRWLLKLCYNSARIHKFDDFVYPPLVPYILNASSPVVEFELFLQIVPPGFLSVSELKEMGLPDDKALRWEPDIHRIGFAQFISNDGRKKILRAIHLRSYSFFLAFFQPGTTKSEINEFLSIFLLQKQEVKHISPRSDFVVLLCDGMDALESFQGSHSKFIAG</sequence>
<proteinExistence type="predicted"/>
<name>A0ABR8DVC5_9NOSO</name>
<evidence type="ECO:0000313" key="2">
    <source>
        <dbReference type="Proteomes" id="UP000623440"/>
    </source>
</evidence>
<gene>
    <name evidence="1" type="ORF">H6G97_28905</name>
</gene>
<organism evidence="1 2">
    <name type="scientific">Nostoc flagelliforme FACHB-838</name>
    <dbReference type="NCBI Taxonomy" id="2692904"/>
    <lineage>
        <taxon>Bacteria</taxon>
        <taxon>Bacillati</taxon>
        <taxon>Cyanobacteriota</taxon>
        <taxon>Cyanophyceae</taxon>
        <taxon>Nostocales</taxon>
        <taxon>Nostocaceae</taxon>
        <taxon>Nostoc</taxon>
    </lineage>
</organism>